<dbReference type="AlphaFoldDB" id="A0A9D1PQ64"/>
<dbReference type="SUPFAM" id="SSF52833">
    <property type="entry name" value="Thioredoxin-like"/>
    <property type="match status" value="1"/>
</dbReference>
<proteinExistence type="inferred from homology"/>
<dbReference type="Proteomes" id="UP000823937">
    <property type="component" value="Unassembled WGS sequence"/>
</dbReference>
<evidence type="ECO:0000256" key="3">
    <source>
        <dbReference type="PIRSR" id="PIRSR603782-1"/>
    </source>
</evidence>
<evidence type="ECO:0000256" key="5">
    <source>
        <dbReference type="SAM" id="SignalP"/>
    </source>
</evidence>
<dbReference type="EMBL" id="DXHX01000149">
    <property type="protein sequence ID" value="HIV75514.1"/>
    <property type="molecule type" value="Genomic_DNA"/>
</dbReference>
<feature type="domain" description="Thioredoxin" evidence="6">
    <location>
        <begin position="39"/>
        <end position="205"/>
    </location>
</feature>
<feature type="chain" id="PRO_5038449663" evidence="5">
    <location>
        <begin position="21"/>
        <end position="205"/>
    </location>
</feature>
<comment type="caution">
    <text evidence="7">The sequence shown here is derived from an EMBL/GenBank/DDBJ whole genome shotgun (WGS) entry which is preliminary data.</text>
</comment>
<dbReference type="InterPro" id="IPR003782">
    <property type="entry name" value="SCO1/SenC"/>
</dbReference>
<dbReference type="PANTHER" id="PTHR12151">
    <property type="entry name" value="ELECTRON TRANSPORT PROTIN SCO1/SENC FAMILY MEMBER"/>
    <property type="match status" value="1"/>
</dbReference>
<protein>
    <submittedName>
        <fullName evidence="7">SCO family protein</fullName>
    </submittedName>
</protein>
<evidence type="ECO:0000256" key="4">
    <source>
        <dbReference type="PIRSR" id="PIRSR603782-2"/>
    </source>
</evidence>
<feature type="binding site" evidence="3">
    <location>
        <position position="81"/>
    </location>
    <ligand>
        <name>Cu cation</name>
        <dbReference type="ChEBI" id="CHEBI:23378"/>
    </ligand>
</feature>
<dbReference type="PANTHER" id="PTHR12151:SF25">
    <property type="entry name" value="LINALOOL DEHYDRATASE_ISOMERASE DOMAIN-CONTAINING PROTEIN"/>
    <property type="match status" value="1"/>
</dbReference>
<feature type="disulfide bond" description="Redox-active" evidence="4">
    <location>
        <begin position="77"/>
        <end position="81"/>
    </location>
</feature>
<dbReference type="InterPro" id="IPR013766">
    <property type="entry name" value="Thioredoxin_domain"/>
</dbReference>
<feature type="binding site" evidence="3">
    <location>
        <position position="169"/>
    </location>
    <ligand>
        <name>Cu cation</name>
        <dbReference type="ChEBI" id="CHEBI:23378"/>
    </ligand>
</feature>
<evidence type="ECO:0000256" key="1">
    <source>
        <dbReference type="ARBA" id="ARBA00010996"/>
    </source>
</evidence>
<dbReference type="GO" id="GO:0046872">
    <property type="term" value="F:metal ion binding"/>
    <property type="evidence" value="ECO:0007669"/>
    <property type="project" value="UniProtKB-KW"/>
</dbReference>
<keyword evidence="3" id="KW-0479">Metal-binding</keyword>
<keyword evidence="4" id="KW-1015">Disulfide bond</keyword>
<comment type="similarity">
    <text evidence="1">Belongs to the SCO1/2 family.</text>
</comment>
<reference evidence="7" key="2">
    <citation type="submission" date="2021-04" db="EMBL/GenBank/DDBJ databases">
        <authorList>
            <person name="Gilroy R."/>
        </authorList>
    </citation>
    <scope>NUCLEOTIDE SEQUENCE</scope>
    <source>
        <strain evidence="7">CHK169-2315</strain>
    </source>
</reference>
<evidence type="ECO:0000313" key="7">
    <source>
        <dbReference type="EMBL" id="HIV75514.1"/>
    </source>
</evidence>
<evidence type="ECO:0000256" key="2">
    <source>
        <dbReference type="ARBA" id="ARBA00023008"/>
    </source>
</evidence>
<dbReference type="InterPro" id="IPR036249">
    <property type="entry name" value="Thioredoxin-like_sf"/>
</dbReference>
<organism evidence="7 8">
    <name type="scientific">Candidatus Pseudogracilibacillus intestinigallinarum</name>
    <dbReference type="NCBI Taxonomy" id="2838742"/>
    <lineage>
        <taxon>Bacteria</taxon>
        <taxon>Bacillati</taxon>
        <taxon>Bacillota</taxon>
        <taxon>Bacilli</taxon>
        <taxon>Bacillales</taxon>
        <taxon>Bacillaceae</taxon>
        <taxon>Pseudogracilibacillus</taxon>
    </lineage>
</organism>
<sequence>MKKVLALFLLLTILSIAACSNDTGNNVDGESSKQPMESTTISDSVESFEAINQDEKEVSLNDFDGQWWVANFVFTNCTTICPPMTRNMKILQDGLEEAELDDVQLVSFSVDPERDTTEVLKEYGENHGANFDTWNFLTGYDFDTVKNISETSFKSSLLPPGDGDDQVMHTVSFFLINPDGEVVDRFDGTKQDEMDLLVERVNELK</sequence>
<evidence type="ECO:0000259" key="6">
    <source>
        <dbReference type="PROSITE" id="PS51352"/>
    </source>
</evidence>
<dbReference type="CDD" id="cd02968">
    <property type="entry name" value="SCO"/>
    <property type="match status" value="1"/>
</dbReference>
<keyword evidence="2 3" id="KW-0186">Copper</keyword>
<feature type="binding site" evidence="3">
    <location>
        <position position="77"/>
    </location>
    <ligand>
        <name>Cu cation</name>
        <dbReference type="ChEBI" id="CHEBI:23378"/>
    </ligand>
</feature>
<gene>
    <name evidence="7" type="ORF">H9895_10585</name>
</gene>
<feature type="signal peptide" evidence="5">
    <location>
        <begin position="1"/>
        <end position="20"/>
    </location>
</feature>
<dbReference type="Pfam" id="PF02630">
    <property type="entry name" value="SCO1-SenC"/>
    <property type="match status" value="1"/>
</dbReference>
<dbReference type="PROSITE" id="PS51352">
    <property type="entry name" value="THIOREDOXIN_2"/>
    <property type="match status" value="1"/>
</dbReference>
<reference evidence="7" key="1">
    <citation type="journal article" date="2021" name="PeerJ">
        <title>Extensive microbial diversity within the chicken gut microbiome revealed by metagenomics and culture.</title>
        <authorList>
            <person name="Gilroy R."/>
            <person name="Ravi A."/>
            <person name="Getino M."/>
            <person name="Pursley I."/>
            <person name="Horton D.L."/>
            <person name="Alikhan N.F."/>
            <person name="Baker D."/>
            <person name="Gharbi K."/>
            <person name="Hall N."/>
            <person name="Watson M."/>
            <person name="Adriaenssens E.M."/>
            <person name="Foster-Nyarko E."/>
            <person name="Jarju S."/>
            <person name="Secka A."/>
            <person name="Antonio M."/>
            <person name="Oren A."/>
            <person name="Chaudhuri R.R."/>
            <person name="La Ragione R."/>
            <person name="Hildebrand F."/>
            <person name="Pallen M.J."/>
        </authorList>
    </citation>
    <scope>NUCLEOTIDE SEQUENCE</scope>
    <source>
        <strain evidence="7">CHK169-2315</strain>
    </source>
</reference>
<dbReference type="PROSITE" id="PS51257">
    <property type="entry name" value="PROKAR_LIPOPROTEIN"/>
    <property type="match status" value="1"/>
</dbReference>
<evidence type="ECO:0000313" key="8">
    <source>
        <dbReference type="Proteomes" id="UP000823937"/>
    </source>
</evidence>
<accession>A0A9D1PQ64</accession>
<name>A0A9D1PQ64_9BACI</name>
<dbReference type="Gene3D" id="3.40.30.10">
    <property type="entry name" value="Glutaredoxin"/>
    <property type="match status" value="1"/>
</dbReference>
<keyword evidence="5" id="KW-0732">Signal</keyword>